<evidence type="ECO:0000256" key="7">
    <source>
        <dbReference type="ARBA" id="ARBA00023136"/>
    </source>
</evidence>
<keyword evidence="9 10" id="KW-0998">Cell outer membrane</keyword>
<feature type="signal peptide" evidence="12">
    <location>
        <begin position="1"/>
        <end position="22"/>
    </location>
</feature>
<keyword evidence="8 15" id="KW-0675">Receptor</keyword>
<evidence type="ECO:0000313" key="15">
    <source>
        <dbReference type="EMBL" id="HER96757.1"/>
    </source>
</evidence>
<dbReference type="EMBL" id="DSGB01000006">
    <property type="protein sequence ID" value="HER96757.1"/>
    <property type="molecule type" value="Genomic_DNA"/>
</dbReference>
<evidence type="ECO:0000259" key="14">
    <source>
        <dbReference type="Pfam" id="PF07715"/>
    </source>
</evidence>
<protein>
    <submittedName>
        <fullName evidence="15">TonB-dependent receptor</fullName>
    </submittedName>
</protein>
<comment type="subcellular location">
    <subcellularLocation>
        <location evidence="1 10">Cell outer membrane</location>
        <topology evidence="1 10">Multi-pass membrane protein</topology>
    </subcellularLocation>
</comment>
<dbReference type="GO" id="GO:0009279">
    <property type="term" value="C:cell outer membrane"/>
    <property type="evidence" value="ECO:0007669"/>
    <property type="project" value="UniProtKB-SubCell"/>
</dbReference>
<dbReference type="Gene3D" id="2.40.170.20">
    <property type="entry name" value="TonB-dependent receptor, beta-barrel domain"/>
    <property type="match status" value="1"/>
</dbReference>
<feature type="domain" description="TonB-dependent receptor plug" evidence="14">
    <location>
        <begin position="56"/>
        <end position="150"/>
    </location>
</feature>
<dbReference type="Pfam" id="PF07715">
    <property type="entry name" value="Plug"/>
    <property type="match status" value="1"/>
</dbReference>
<dbReference type="AlphaFoldDB" id="A0A7V2F732"/>
<evidence type="ECO:0000256" key="10">
    <source>
        <dbReference type="PROSITE-ProRule" id="PRU01360"/>
    </source>
</evidence>
<evidence type="ECO:0000256" key="1">
    <source>
        <dbReference type="ARBA" id="ARBA00004571"/>
    </source>
</evidence>
<evidence type="ECO:0000256" key="12">
    <source>
        <dbReference type="SAM" id="SignalP"/>
    </source>
</evidence>
<evidence type="ECO:0000256" key="5">
    <source>
        <dbReference type="ARBA" id="ARBA00022729"/>
    </source>
</evidence>
<comment type="caution">
    <text evidence="15">The sequence shown here is derived from an EMBL/GenBank/DDBJ whole genome shotgun (WGS) entry which is preliminary data.</text>
</comment>
<evidence type="ECO:0000256" key="8">
    <source>
        <dbReference type="ARBA" id="ARBA00023170"/>
    </source>
</evidence>
<accession>A0A7V2F732</accession>
<evidence type="ECO:0000259" key="13">
    <source>
        <dbReference type="Pfam" id="PF00593"/>
    </source>
</evidence>
<keyword evidence="4 10" id="KW-0812">Transmembrane</keyword>
<dbReference type="GO" id="GO:0015344">
    <property type="term" value="F:siderophore uptake transmembrane transporter activity"/>
    <property type="evidence" value="ECO:0007669"/>
    <property type="project" value="TreeGrafter"/>
</dbReference>
<sequence length="635" mass="70322">MGFSRTCGLLLWGLLSLRGAWAQEHSDTTRMLPPVVIEGQRTPSALTAGQRLWRLEASAWEAAGATTAAEVLEARTGLWVRRYGSGGLAAVSLRGAAATQTLLLVDGHRVADPQSGLLDLTLLPSVLLEAVEVVHGPATALYGSGAMGGVVHLHTLRPRERLGARAAVRVGAFGERSLGVVMQGGKGRIAAVAAAERSLATGDYPYPNPLPPPKTRRREGADRQMTTLFGKVRYENAWRFEGTFWATAAHRSLPGPGNAPPIDAWQTDHAQRLLLGAWRAISKGRFTLGGHYQHTRLQYVNTYAQQQDTARTYTLSFSGMLEQALGKRWAMTLSAETRWEHAALRGGVDGRAGALALQGNGHVGPLWLYPALRLDRYVTRAQHFQTFSPQLGFNLALRAQRLHLKGQIGRTFRAPTLGERFYMPGGNPHLRPERGWTLEAGLLLHPPKFSLELTAFYTALVDQIVWYPALVAPGLQLWKPVNVGRVHTRGLEASLATEAIAWGPVVLQGGSFYTYTRAEDRSYRASPAFGRQLRYVPLHQLKAFGEIQWAGLRIGLQGRYTGRRYLTTDETQALRPYLIVDGYLRWEQALRYVRLALGLSVENLTNYPYEVVRFYPMPPRQVRVQLRIDLNPKNA</sequence>
<comment type="similarity">
    <text evidence="10 11">Belongs to the TonB-dependent receptor family.</text>
</comment>
<keyword evidence="3 10" id="KW-1134">Transmembrane beta strand</keyword>
<dbReference type="InterPro" id="IPR012910">
    <property type="entry name" value="Plug_dom"/>
</dbReference>
<keyword evidence="7 10" id="KW-0472">Membrane</keyword>
<dbReference type="PANTHER" id="PTHR30069:SF29">
    <property type="entry name" value="HEMOGLOBIN AND HEMOGLOBIN-HAPTOGLOBIN-BINDING PROTEIN 1-RELATED"/>
    <property type="match status" value="1"/>
</dbReference>
<name>A0A7V2F732_RHOMR</name>
<dbReference type="InterPro" id="IPR000531">
    <property type="entry name" value="Beta-barrel_TonB"/>
</dbReference>
<evidence type="ECO:0000256" key="2">
    <source>
        <dbReference type="ARBA" id="ARBA00022448"/>
    </source>
</evidence>
<dbReference type="PROSITE" id="PS52016">
    <property type="entry name" value="TONB_DEPENDENT_REC_3"/>
    <property type="match status" value="1"/>
</dbReference>
<evidence type="ECO:0000256" key="6">
    <source>
        <dbReference type="ARBA" id="ARBA00023077"/>
    </source>
</evidence>
<organism evidence="15">
    <name type="scientific">Rhodothermus marinus</name>
    <name type="common">Rhodothermus obamensis</name>
    <dbReference type="NCBI Taxonomy" id="29549"/>
    <lineage>
        <taxon>Bacteria</taxon>
        <taxon>Pseudomonadati</taxon>
        <taxon>Rhodothermota</taxon>
        <taxon>Rhodothermia</taxon>
        <taxon>Rhodothermales</taxon>
        <taxon>Rhodothermaceae</taxon>
        <taxon>Rhodothermus</taxon>
    </lineage>
</organism>
<evidence type="ECO:0000256" key="4">
    <source>
        <dbReference type="ARBA" id="ARBA00022692"/>
    </source>
</evidence>
<dbReference type="InterPro" id="IPR037066">
    <property type="entry name" value="Plug_dom_sf"/>
</dbReference>
<reference evidence="15" key="1">
    <citation type="journal article" date="2020" name="mSystems">
        <title>Genome- and Community-Level Interaction Insights into Carbon Utilization and Element Cycling Functions of Hydrothermarchaeota in Hydrothermal Sediment.</title>
        <authorList>
            <person name="Zhou Z."/>
            <person name="Liu Y."/>
            <person name="Xu W."/>
            <person name="Pan J."/>
            <person name="Luo Z.H."/>
            <person name="Li M."/>
        </authorList>
    </citation>
    <scope>NUCLEOTIDE SEQUENCE [LARGE SCALE GENOMIC DNA]</scope>
    <source>
        <strain evidence="15">SpSt-143</strain>
    </source>
</reference>
<dbReference type="InterPro" id="IPR036942">
    <property type="entry name" value="Beta-barrel_TonB_sf"/>
</dbReference>
<proteinExistence type="inferred from homology"/>
<dbReference type="Gene3D" id="2.170.130.10">
    <property type="entry name" value="TonB-dependent receptor, plug domain"/>
    <property type="match status" value="1"/>
</dbReference>
<feature type="domain" description="TonB-dependent receptor-like beta-barrel" evidence="13">
    <location>
        <begin position="223"/>
        <end position="604"/>
    </location>
</feature>
<feature type="chain" id="PRO_5031196640" evidence="12">
    <location>
        <begin position="23"/>
        <end position="635"/>
    </location>
</feature>
<dbReference type="InterPro" id="IPR039426">
    <property type="entry name" value="TonB-dep_rcpt-like"/>
</dbReference>
<dbReference type="SUPFAM" id="SSF56935">
    <property type="entry name" value="Porins"/>
    <property type="match status" value="1"/>
</dbReference>
<keyword evidence="2 10" id="KW-0813">Transport</keyword>
<dbReference type="PANTHER" id="PTHR30069">
    <property type="entry name" value="TONB-DEPENDENT OUTER MEMBRANE RECEPTOR"/>
    <property type="match status" value="1"/>
</dbReference>
<evidence type="ECO:0000256" key="3">
    <source>
        <dbReference type="ARBA" id="ARBA00022452"/>
    </source>
</evidence>
<dbReference type="CDD" id="cd01347">
    <property type="entry name" value="ligand_gated_channel"/>
    <property type="match status" value="1"/>
</dbReference>
<evidence type="ECO:0000256" key="11">
    <source>
        <dbReference type="RuleBase" id="RU003357"/>
    </source>
</evidence>
<evidence type="ECO:0000256" key="9">
    <source>
        <dbReference type="ARBA" id="ARBA00023237"/>
    </source>
</evidence>
<dbReference type="GO" id="GO:0044718">
    <property type="term" value="P:siderophore transmembrane transport"/>
    <property type="evidence" value="ECO:0007669"/>
    <property type="project" value="TreeGrafter"/>
</dbReference>
<dbReference type="Pfam" id="PF00593">
    <property type="entry name" value="TonB_dep_Rec_b-barrel"/>
    <property type="match status" value="1"/>
</dbReference>
<keyword evidence="5 12" id="KW-0732">Signal</keyword>
<gene>
    <name evidence="15" type="ORF">ENO59_09625</name>
</gene>
<keyword evidence="6 11" id="KW-0798">TonB box</keyword>